<keyword evidence="3" id="KW-1185">Reference proteome</keyword>
<protein>
    <submittedName>
        <fullName evidence="2">Uncharacterized protein</fullName>
    </submittedName>
</protein>
<evidence type="ECO:0000256" key="1">
    <source>
        <dbReference type="SAM" id="MobiDB-lite"/>
    </source>
</evidence>
<evidence type="ECO:0000313" key="2">
    <source>
        <dbReference type="EMBL" id="MFA1556204.1"/>
    </source>
</evidence>
<feature type="compositionally biased region" description="Basic residues" evidence="1">
    <location>
        <begin position="182"/>
        <end position="197"/>
    </location>
</feature>
<feature type="region of interest" description="Disordered" evidence="1">
    <location>
        <begin position="1"/>
        <end position="35"/>
    </location>
</feature>
<proteinExistence type="predicted"/>
<organism evidence="2 3">
    <name type="scientific">Actinomadura chokoriensis</name>
    <dbReference type="NCBI Taxonomy" id="454156"/>
    <lineage>
        <taxon>Bacteria</taxon>
        <taxon>Bacillati</taxon>
        <taxon>Actinomycetota</taxon>
        <taxon>Actinomycetes</taxon>
        <taxon>Streptosporangiales</taxon>
        <taxon>Thermomonosporaceae</taxon>
        <taxon>Actinomadura</taxon>
    </lineage>
</organism>
<sequence>MTERGPLTGIGGAPNPAGPSHSGDAPAPAARPADLAAVRRTDALVEALAARRLPGAARPADDPDPAVRLLRALITDVDDQADEPAPPAPSGPGSRRRGPRTIVALGVAGAVLASTGVAAAGGGGVDRSSAAPVQRSSGAPGTPAASDVDAATHDRALPPARPGPGTSTARKPSRDRGDDGRLKRRLEHLLPPRHHHGRPDAPTMITQSTPSARPDLPTDDDPLRRLDDLRREAEKRANRYQNRQQPD</sequence>
<feature type="region of interest" description="Disordered" evidence="1">
    <location>
        <begin position="51"/>
        <end position="101"/>
    </location>
</feature>
<feature type="region of interest" description="Disordered" evidence="1">
    <location>
        <begin position="118"/>
        <end position="247"/>
    </location>
</feature>
<gene>
    <name evidence="2" type="ORF">SM436_21150</name>
</gene>
<name>A0ABV4R1B0_9ACTN</name>
<dbReference type="Proteomes" id="UP001569904">
    <property type="component" value="Unassembled WGS sequence"/>
</dbReference>
<reference evidence="2 3" key="1">
    <citation type="submission" date="2023-11" db="EMBL/GenBank/DDBJ databases">
        <title>Actinomadura monticuli sp. nov., isolated from volcanic ash.</title>
        <authorList>
            <person name="Lee S.D."/>
            <person name="Yang H."/>
            <person name="Kim I.S."/>
        </authorList>
    </citation>
    <scope>NUCLEOTIDE SEQUENCE [LARGE SCALE GENOMIC DNA]</scope>
    <source>
        <strain evidence="2 3">DSM 45346</strain>
    </source>
</reference>
<accession>A0ABV4R1B0</accession>
<dbReference type="RefSeq" id="WP_371942913.1">
    <property type="nucleotide sequence ID" value="NZ_JAXCEH010000014.1"/>
</dbReference>
<feature type="compositionally biased region" description="Basic and acidic residues" evidence="1">
    <location>
        <begin position="172"/>
        <end position="181"/>
    </location>
</feature>
<dbReference type="EMBL" id="JAXCEH010000014">
    <property type="protein sequence ID" value="MFA1556204.1"/>
    <property type="molecule type" value="Genomic_DNA"/>
</dbReference>
<feature type="compositionally biased region" description="Basic and acidic residues" evidence="1">
    <location>
        <begin position="221"/>
        <end position="237"/>
    </location>
</feature>
<feature type="compositionally biased region" description="Low complexity" evidence="1">
    <location>
        <begin position="25"/>
        <end position="35"/>
    </location>
</feature>
<comment type="caution">
    <text evidence="2">The sequence shown here is derived from an EMBL/GenBank/DDBJ whole genome shotgun (WGS) entry which is preliminary data.</text>
</comment>
<evidence type="ECO:0000313" key="3">
    <source>
        <dbReference type="Proteomes" id="UP001569904"/>
    </source>
</evidence>